<dbReference type="InterPro" id="IPR005467">
    <property type="entry name" value="His_kinase_dom"/>
</dbReference>
<evidence type="ECO:0000256" key="12">
    <source>
        <dbReference type="ARBA" id="ARBA00023012"/>
    </source>
</evidence>
<dbReference type="EMBL" id="WIND01000019">
    <property type="protein sequence ID" value="MSU91417.1"/>
    <property type="molecule type" value="Genomic_DNA"/>
</dbReference>
<dbReference type="Pfam" id="PF19312">
    <property type="entry name" value="NtrY_N"/>
    <property type="match status" value="1"/>
</dbReference>
<dbReference type="EC" id="2.7.13.3" evidence="3"/>
<evidence type="ECO:0000313" key="17">
    <source>
        <dbReference type="EMBL" id="MSU91417.1"/>
    </source>
</evidence>
<dbReference type="CDD" id="cd00130">
    <property type="entry name" value="PAS"/>
    <property type="match status" value="1"/>
</dbReference>
<dbReference type="RefSeq" id="WP_325063307.1">
    <property type="nucleotide sequence ID" value="NZ_WIND01000019.1"/>
</dbReference>
<proteinExistence type="predicted"/>
<evidence type="ECO:0000256" key="3">
    <source>
        <dbReference type="ARBA" id="ARBA00012438"/>
    </source>
</evidence>
<evidence type="ECO:0000256" key="6">
    <source>
        <dbReference type="ARBA" id="ARBA00022679"/>
    </source>
</evidence>
<dbReference type="Gene3D" id="3.30.565.10">
    <property type="entry name" value="Histidine kinase-like ATPase, C-terminal domain"/>
    <property type="match status" value="1"/>
</dbReference>
<comment type="catalytic activity">
    <reaction evidence="1">
        <text>ATP + protein L-histidine = ADP + protein N-phospho-L-histidine.</text>
        <dbReference type="EC" id="2.7.13.3"/>
    </reaction>
</comment>
<evidence type="ECO:0000256" key="13">
    <source>
        <dbReference type="ARBA" id="ARBA00023136"/>
    </source>
</evidence>
<keyword evidence="11 14" id="KW-1133">Transmembrane helix</keyword>
<evidence type="ECO:0000256" key="7">
    <source>
        <dbReference type="ARBA" id="ARBA00022692"/>
    </source>
</evidence>
<dbReference type="Gene3D" id="6.10.340.10">
    <property type="match status" value="1"/>
</dbReference>
<keyword evidence="13 14" id="KW-0472">Membrane</keyword>
<sequence>MQQSQTFRLSSLALEALRTRRARNALTLALVFLGPVLALATGLALNHDGVVLVDVLRPILLLDFVYVLVVLGLVAQRVAVTISARRRKSAGSRLHMRLMGVFALIALVPTVLVAVFATLTLNFGLEGWFSDRVRNVVGNSLAAAQAYEEEHRSNLTEDAELLARFLNDQKERFPLISPAQFRELLNRGQLQMPRELPEAYVIDGDGQLRARGERSYLFDYERPTPEQIDRARAGETVIIEDPPNFEFRALVALPAFVDRFLYVTRDVDGEILQLLDETQETVTLYQQLERDRGRLLFEFALIYLVFAAIVILAAIWLGLWFAERLSRPVGKLAEAAQRVGAGDLDVQVAEDGGDDEISMLGRVFNRMTYQVRGQRDALVEANAETERRRRLFDSILTSVTAGVIGLDAEGRIETINAAATEILDLQTIRPGEVSLEEAVPEFAGLYNKLEREIGAVSQSEVRMIRSGGEATLLVRMSTRAGVDGQVEGYVVTFDDVSDLVSAQRMAAWGDVARRIAHEIKNPLTPIQLSAERLRRKFGPRVGEDRETLEQYSDVIIRQTNDLRRIVDEFSKFARMPAPERRRADLMGVIRDAVLLQEGARHDIRFVLEAPDGAIEASIDETMINQALTNLLKNACEAIDEYVEKQQPEDFAPEVRVIVTDTYGALLIQIQDNGVGLPAQRSRLFEPYVTHKSKGTGLGLSIVRKIIEEHAGRLELMDAPSFNDDEHHGAEARILLPIGQDGVVPDRAEVA</sequence>
<dbReference type="InterPro" id="IPR036890">
    <property type="entry name" value="HATPase_C_sf"/>
</dbReference>
<dbReference type="CDD" id="cd06225">
    <property type="entry name" value="HAMP"/>
    <property type="match status" value="1"/>
</dbReference>
<dbReference type="PANTHER" id="PTHR43065:SF10">
    <property type="entry name" value="PEROXIDE STRESS-ACTIVATED HISTIDINE KINASE MAK3"/>
    <property type="match status" value="1"/>
</dbReference>
<evidence type="ECO:0000256" key="8">
    <source>
        <dbReference type="ARBA" id="ARBA00022741"/>
    </source>
</evidence>
<dbReference type="InterPro" id="IPR003594">
    <property type="entry name" value="HATPase_dom"/>
</dbReference>
<feature type="domain" description="Histidine kinase" evidence="15">
    <location>
        <begin position="514"/>
        <end position="739"/>
    </location>
</feature>
<keyword evidence="12" id="KW-0902">Two-component regulatory system</keyword>
<dbReference type="Pfam" id="PF02518">
    <property type="entry name" value="HATPase_c"/>
    <property type="match status" value="1"/>
</dbReference>
<gene>
    <name evidence="17" type="ORF">GE300_17695</name>
</gene>
<evidence type="ECO:0000313" key="18">
    <source>
        <dbReference type="Proteomes" id="UP000474957"/>
    </source>
</evidence>
<dbReference type="GO" id="GO:0005886">
    <property type="term" value="C:plasma membrane"/>
    <property type="evidence" value="ECO:0007669"/>
    <property type="project" value="UniProtKB-SubCell"/>
</dbReference>
<dbReference type="SUPFAM" id="SSF55785">
    <property type="entry name" value="PYP-like sensor domain (PAS domain)"/>
    <property type="match status" value="1"/>
</dbReference>
<dbReference type="GO" id="GO:0000155">
    <property type="term" value="F:phosphorelay sensor kinase activity"/>
    <property type="evidence" value="ECO:0007669"/>
    <property type="project" value="InterPro"/>
</dbReference>
<evidence type="ECO:0000259" key="15">
    <source>
        <dbReference type="PROSITE" id="PS50109"/>
    </source>
</evidence>
<evidence type="ECO:0000256" key="10">
    <source>
        <dbReference type="ARBA" id="ARBA00022840"/>
    </source>
</evidence>
<keyword evidence="4" id="KW-1003">Cell membrane</keyword>
<keyword evidence="18" id="KW-1185">Reference proteome</keyword>
<evidence type="ECO:0000259" key="16">
    <source>
        <dbReference type="PROSITE" id="PS50885"/>
    </source>
</evidence>
<dbReference type="PRINTS" id="PR00344">
    <property type="entry name" value="BCTRLSENSOR"/>
</dbReference>
<evidence type="ECO:0000256" key="5">
    <source>
        <dbReference type="ARBA" id="ARBA00022553"/>
    </source>
</evidence>
<keyword evidence="6" id="KW-0808">Transferase</keyword>
<feature type="transmembrane region" description="Helical" evidence="14">
    <location>
        <begin position="101"/>
        <end position="125"/>
    </location>
</feature>
<dbReference type="FunFam" id="1.10.287.130:FF:000107">
    <property type="entry name" value="Sensor histidine kinase YycG"/>
    <property type="match status" value="1"/>
</dbReference>
<dbReference type="SMART" id="SM00388">
    <property type="entry name" value="HisKA"/>
    <property type="match status" value="1"/>
</dbReference>
<dbReference type="Pfam" id="PF00672">
    <property type="entry name" value="HAMP"/>
    <property type="match status" value="1"/>
</dbReference>
<dbReference type="GO" id="GO:0005524">
    <property type="term" value="F:ATP binding"/>
    <property type="evidence" value="ECO:0007669"/>
    <property type="project" value="UniProtKB-KW"/>
</dbReference>
<comment type="caution">
    <text evidence="17">The sequence shown here is derived from an EMBL/GenBank/DDBJ whole genome shotgun (WGS) entry which is preliminary data.</text>
</comment>
<dbReference type="SUPFAM" id="SSF158472">
    <property type="entry name" value="HAMP domain-like"/>
    <property type="match status" value="1"/>
</dbReference>
<dbReference type="GO" id="GO:0006355">
    <property type="term" value="P:regulation of DNA-templated transcription"/>
    <property type="evidence" value="ECO:0007669"/>
    <property type="project" value="InterPro"/>
</dbReference>
<dbReference type="CDD" id="cd00082">
    <property type="entry name" value="HisKA"/>
    <property type="match status" value="1"/>
</dbReference>
<protein>
    <recommendedName>
        <fullName evidence="3">histidine kinase</fullName>
        <ecNumber evidence="3">2.7.13.3</ecNumber>
    </recommendedName>
</protein>
<dbReference type="InterPro" id="IPR003661">
    <property type="entry name" value="HisK_dim/P_dom"/>
</dbReference>
<feature type="transmembrane region" description="Helical" evidence="14">
    <location>
        <begin position="59"/>
        <end position="80"/>
    </location>
</feature>
<dbReference type="InterPro" id="IPR000014">
    <property type="entry name" value="PAS"/>
</dbReference>
<evidence type="ECO:0000256" key="9">
    <source>
        <dbReference type="ARBA" id="ARBA00022777"/>
    </source>
</evidence>
<dbReference type="InterPro" id="IPR045671">
    <property type="entry name" value="NtrY-like_N"/>
</dbReference>
<keyword evidence="10" id="KW-0067">ATP-binding</keyword>
<dbReference type="PROSITE" id="PS50109">
    <property type="entry name" value="HIS_KIN"/>
    <property type="match status" value="1"/>
</dbReference>
<dbReference type="InterPro" id="IPR003660">
    <property type="entry name" value="HAMP_dom"/>
</dbReference>
<reference evidence="17 18" key="1">
    <citation type="submission" date="2019-10" db="EMBL/GenBank/DDBJ databases">
        <title>Cognatihalovulum marinum gen. nov. sp. nov., a new member of the family Rhodobacteraceae isolated from deep seawater of the Northwest Indian Ocean.</title>
        <authorList>
            <person name="Ruan C."/>
            <person name="Wang J."/>
            <person name="Zheng X."/>
            <person name="Song L."/>
            <person name="Zhu Y."/>
            <person name="Huang Y."/>
            <person name="Lu Z."/>
            <person name="Du W."/>
            <person name="Huang L."/>
            <person name="Dai X."/>
        </authorList>
    </citation>
    <scope>NUCLEOTIDE SEQUENCE [LARGE SCALE GENOMIC DNA]</scope>
    <source>
        <strain evidence="17 18">2CG4</strain>
    </source>
</reference>
<organism evidence="17 18">
    <name type="scientific">Halovulum marinum</name>
    <dbReference type="NCBI Taxonomy" id="2662447"/>
    <lineage>
        <taxon>Bacteria</taxon>
        <taxon>Pseudomonadati</taxon>
        <taxon>Pseudomonadota</taxon>
        <taxon>Alphaproteobacteria</taxon>
        <taxon>Rhodobacterales</taxon>
        <taxon>Paracoccaceae</taxon>
        <taxon>Halovulum</taxon>
    </lineage>
</organism>
<dbReference type="Proteomes" id="UP000474957">
    <property type="component" value="Unassembled WGS sequence"/>
</dbReference>
<dbReference type="InterPro" id="IPR013767">
    <property type="entry name" value="PAS_fold"/>
</dbReference>
<evidence type="ECO:0000256" key="11">
    <source>
        <dbReference type="ARBA" id="ARBA00022989"/>
    </source>
</evidence>
<keyword evidence="5" id="KW-0597">Phosphoprotein</keyword>
<keyword evidence="9" id="KW-0418">Kinase</keyword>
<feature type="transmembrane region" description="Helical" evidence="14">
    <location>
        <begin position="300"/>
        <end position="322"/>
    </location>
</feature>
<dbReference type="PROSITE" id="PS50885">
    <property type="entry name" value="HAMP"/>
    <property type="match status" value="1"/>
</dbReference>
<dbReference type="InterPro" id="IPR017232">
    <property type="entry name" value="NtrY"/>
</dbReference>
<accession>A0A6L5Z4P0</accession>
<dbReference type="AlphaFoldDB" id="A0A6L5Z4P0"/>
<name>A0A6L5Z4P0_9RHOB</name>
<keyword evidence="7 14" id="KW-0812">Transmembrane</keyword>
<dbReference type="SMART" id="SM00304">
    <property type="entry name" value="HAMP"/>
    <property type="match status" value="1"/>
</dbReference>
<dbReference type="InterPro" id="IPR036097">
    <property type="entry name" value="HisK_dim/P_sf"/>
</dbReference>
<dbReference type="SMART" id="SM00387">
    <property type="entry name" value="HATPase_c"/>
    <property type="match status" value="1"/>
</dbReference>
<keyword evidence="8" id="KW-0547">Nucleotide-binding</keyword>
<evidence type="ECO:0000256" key="1">
    <source>
        <dbReference type="ARBA" id="ARBA00000085"/>
    </source>
</evidence>
<evidence type="ECO:0000256" key="4">
    <source>
        <dbReference type="ARBA" id="ARBA00022475"/>
    </source>
</evidence>
<dbReference type="Pfam" id="PF00989">
    <property type="entry name" value="PAS"/>
    <property type="match status" value="1"/>
</dbReference>
<dbReference type="Gene3D" id="1.10.287.130">
    <property type="match status" value="1"/>
</dbReference>
<dbReference type="Gene3D" id="3.30.450.20">
    <property type="entry name" value="PAS domain"/>
    <property type="match status" value="1"/>
</dbReference>
<dbReference type="PANTHER" id="PTHR43065">
    <property type="entry name" value="SENSOR HISTIDINE KINASE"/>
    <property type="match status" value="1"/>
</dbReference>
<evidence type="ECO:0000256" key="14">
    <source>
        <dbReference type="SAM" id="Phobius"/>
    </source>
</evidence>
<dbReference type="Pfam" id="PF00512">
    <property type="entry name" value="HisKA"/>
    <property type="match status" value="1"/>
</dbReference>
<dbReference type="SUPFAM" id="SSF55874">
    <property type="entry name" value="ATPase domain of HSP90 chaperone/DNA topoisomerase II/histidine kinase"/>
    <property type="match status" value="1"/>
</dbReference>
<feature type="domain" description="HAMP" evidence="16">
    <location>
        <begin position="323"/>
        <end position="376"/>
    </location>
</feature>
<evidence type="ECO:0000256" key="2">
    <source>
        <dbReference type="ARBA" id="ARBA00004651"/>
    </source>
</evidence>
<dbReference type="SUPFAM" id="SSF47384">
    <property type="entry name" value="Homodimeric domain of signal transducing histidine kinase"/>
    <property type="match status" value="1"/>
</dbReference>
<dbReference type="InterPro" id="IPR035965">
    <property type="entry name" value="PAS-like_dom_sf"/>
</dbReference>
<comment type="subcellular location">
    <subcellularLocation>
        <location evidence="2">Cell membrane</location>
        <topology evidence="2">Multi-pass membrane protein</topology>
    </subcellularLocation>
</comment>
<feature type="transmembrane region" description="Helical" evidence="14">
    <location>
        <begin position="25"/>
        <end position="47"/>
    </location>
</feature>
<dbReference type="InterPro" id="IPR004358">
    <property type="entry name" value="Sig_transdc_His_kin-like_C"/>
</dbReference>
<dbReference type="PIRSF" id="PIRSF037532">
    <property type="entry name" value="STHK_NtrY"/>
    <property type="match status" value="1"/>
</dbReference>